<dbReference type="SMART" id="SM00028">
    <property type="entry name" value="TPR"/>
    <property type="match status" value="8"/>
</dbReference>
<evidence type="ECO:0000256" key="1">
    <source>
        <dbReference type="ARBA" id="ARBA00022737"/>
    </source>
</evidence>
<feature type="repeat" description="TPR" evidence="3">
    <location>
        <begin position="466"/>
        <end position="499"/>
    </location>
</feature>
<dbReference type="InterPro" id="IPR050498">
    <property type="entry name" value="Ycf3"/>
</dbReference>
<dbReference type="PANTHER" id="PTHR44858">
    <property type="entry name" value="TETRATRICOPEPTIDE REPEAT PROTEIN 6"/>
    <property type="match status" value="1"/>
</dbReference>
<organism evidence="4 5">
    <name type="scientific">Acidisarcina polymorpha</name>
    <dbReference type="NCBI Taxonomy" id="2211140"/>
    <lineage>
        <taxon>Bacteria</taxon>
        <taxon>Pseudomonadati</taxon>
        <taxon>Acidobacteriota</taxon>
        <taxon>Terriglobia</taxon>
        <taxon>Terriglobales</taxon>
        <taxon>Acidobacteriaceae</taxon>
        <taxon>Acidisarcina</taxon>
    </lineage>
</organism>
<feature type="repeat" description="TPR" evidence="3">
    <location>
        <begin position="146"/>
        <end position="179"/>
    </location>
</feature>
<dbReference type="Gene3D" id="1.25.40.10">
    <property type="entry name" value="Tetratricopeptide repeat domain"/>
    <property type="match status" value="3"/>
</dbReference>
<sequence length="519" mass="56589">MPHHFHFALLFATGAAFVGLVLVPCIAAEQGPPTARKATSNSSDVHLLVGKQFGAQGKWKEAEVELRTFKNEYPDSVEAVVLHGEALVEINQPFDAALELQEFLQQNPDSLRAHELYAVLAAGPLRDVNLAIRELEICVKLAPKDFQAWESLGDAYLDQAKTEQAVHAYGEAVRFRPDDPISSASLAHAYAEGGDVTKAAEEFRRANALTNHPGRPAKSIATVEYLWGKYLAEQGEGAEGVAELTKALEFNPKSADAYYWRARAYEKMNDRDHAIGDALKAIELSPGSKEAALFLITQYRKAGDMQNAQKYADLAQRITDTEQAQQTFGRGLRDTLDKAEPLLRQGEFAEAIPLYESIAQHLPTFYEAYFDLGTCYAQTGRLNDAEIALRKYLSFQPVSADGHAALGLVLAEQIKNEGAIAEFSQAIQIDPTLVEARKALANEYLQQGDPKAAVGVLLAVKNVPDAEVETMLAIALGKTGDYSSALVAVNRALAIDPASAQVQQLKQELLSESTGARQH</sequence>
<evidence type="ECO:0000256" key="3">
    <source>
        <dbReference type="PROSITE-ProRule" id="PRU00339"/>
    </source>
</evidence>
<evidence type="ECO:0000256" key="2">
    <source>
        <dbReference type="ARBA" id="ARBA00022803"/>
    </source>
</evidence>
<dbReference type="PROSITE" id="PS50005">
    <property type="entry name" value="TPR"/>
    <property type="match status" value="5"/>
</dbReference>
<dbReference type="PANTHER" id="PTHR44858:SF1">
    <property type="entry name" value="UDP-N-ACETYLGLUCOSAMINE--PEPTIDE N-ACETYLGLUCOSAMINYLTRANSFERASE SPINDLY-RELATED"/>
    <property type="match status" value="1"/>
</dbReference>
<accession>A0A2Z5G5R5</accession>
<dbReference type="Proteomes" id="UP000253606">
    <property type="component" value="Chromosome"/>
</dbReference>
<feature type="repeat" description="TPR" evidence="3">
    <location>
        <begin position="400"/>
        <end position="433"/>
    </location>
</feature>
<keyword evidence="2 3" id="KW-0802">TPR repeat</keyword>
<dbReference type="InterPro" id="IPR019734">
    <property type="entry name" value="TPR_rpt"/>
</dbReference>
<keyword evidence="1" id="KW-0677">Repeat</keyword>
<dbReference type="Pfam" id="PF13432">
    <property type="entry name" value="TPR_16"/>
    <property type="match status" value="2"/>
</dbReference>
<dbReference type="EMBL" id="CP030840">
    <property type="protein sequence ID" value="AXC13896.1"/>
    <property type="molecule type" value="Genomic_DNA"/>
</dbReference>
<reference evidence="4 5" key="1">
    <citation type="journal article" date="2018" name="Front. Microbiol.">
        <title>Hydrolytic Capabilities as a Key to Environmental Success: Chitinolytic and Cellulolytic Acidobacteria From Acidic Sub-arctic Soils and Boreal Peatlands.</title>
        <authorList>
            <person name="Belova S.E."/>
            <person name="Ravin N.V."/>
            <person name="Pankratov T.A."/>
            <person name="Rakitin A.L."/>
            <person name="Ivanova A.A."/>
            <person name="Beletsky A.V."/>
            <person name="Mardanov A.V."/>
            <person name="Sinninghe Damste J.S."/>
            <person name="Dedysh S.N."/>
        </authorList>
    </citation>
    <scope>NUCLEOTIDE SEQUENCE [LARGE SCALE GENOMIC DNA]</scope>
    <source>
        <strain evidence="4 5">SBC82</strain>
    </source>
</reference>
<dbReference type="KEGG" id="abas:ACPOL_4624"/>
<feature type="repeat" description="TPR" evidence="3">
    <location>
        <begin position="255"/>
        <end position="288"/>
    </location>
</feature>
<dbReference type="SUPFAM" id="SSF48452">
    <property type="entry name" value="TPR-like"/>
    <property type="match status" value="2"/>
</dbReference>
<name>A0A2Z5G5R5_9BACT</name>
<keyword evidence="5" id="KW-1185">Reference proteome</keyword>
<protein>
    <submittedName>
        <fullName evidence="4">TPR repeat</fullName>
    </submittedName>
</protein>
<feature type="repeat" description="TPR" evidence="3">
    <location>
        <begin position="366"/>
        <end position="399"/>
    </location>
</feature>
<dbReference type="AlphaFoldDB" id="A0A2Z5G5R5"/>
<gene>
    <name evidence="4" type="ORF">ACPOL_4624</name>
</gene>
<dbReference type="Pfam" id="PF14559">
    <property type="entry name" value="TPR_19"/>
    <property type="match status" value="1"/>
</dbReference>
<dbReference type="InterPro" id="IPR011990">
    <property type="entry name" value="TPR-like_helical_dom_sf"/>
</dbReference>
<proteinExistence type="predicted"/>
<evidence type="ECO:0000313" key="5">
    <source>
        <dbReference type="Proteomes" id="UP000253606"/>
    </source>
</evidence>
<dbReference type="Pfam" id="PF13431">
    <property type="entry name" value="TPR_17"/>
    <property type="match status" value="1"/>
</dbReference>
<evidence type="ECO:0000313" key="4">
    <source>
        <dbReference type="EMBL" id="AXC13896.1"/>
    </source>
</evidence>